<protein>
    <recommendedName>
        <fullName evidence="2 10">Thymidine kinase</fullName>
        <ecNumber evidence="2 10">2.7.1.21</ecNumber>
    </recommendedName>
</protein>
<accession>A0A9D1LJ19</accession>
<evidence type="ECO:0000256" key="10">
    <source>
        <dbReference type="RuleBase" id="RU000544"/>
    </source>
</evidence>
<dbReference type="PANTHER" id="PTHR11441">
    <property type="entry name" value="THYMIDINE KINASE"/>
    <property type="match status" value="1"/>
</dbReference>
<evidence type="ECO:0000256" key="11">
    <source>
        <dbReference type="RuleBase" id="RU004165"/>
    </source>
</evidence>
<dbReference type="SUPFAM" id="SSF57716">
    <property type="entry name" value="Glucocorticoid receptor-like (DNA-binding domain)"/>
    <property type="match status" value="1"/>
</dbReference>
<name>A0A9D1LJ19_9FIRM</name>
<keyword evidence="3 10" id="KW-0237">DNA synthesis</keyword>
<evidence type="ECO:0000256" key="2">
    <source>
        <dbReference type="ARBA" id="ARBA00012118"/>
    </source>
</evidence>
<dbReference type="PIRSF" id="PIRSF035805">
    <property type="entry name" value="TK_cell"/>
    <property type="match status" value="1"/>
</dbReference>
<dbReference type="InterPro" id="IPR001267">
    <property type="entry name" value="Thymidine_kinase"/>
</dbReference>
<keyword evidence="5 10" id="KW-0547">Nucleotide-binding</keyword>
<keyword evidence="6 10" id="KW-0418">Kinase</keyword>
<comment type="catalytic activity">
    <reaction evidence="10">
        <text>thymidine + ATP = dTMP + ADP + H(+)</text>
        <dbReference type="Rhea" id="RHEA:19129"/>
        <dbReference type="ChEBI" id="CHEBI:15378"/>
        <dbReference type="ChEBI" id="CHEBI:17748"/>
        <dbReference type="ChEBI" id="CHEBI:30616"/>
        <dbReference type="ChEBI" id="CHEBI:63528"/>
        <dbReference type="ChEBI" id="CHEBI:456216"/>
        <dbReference type="EC" id="2.7.1.21"/>
    </reaction>
</comment>
<comment type="caution">
    <text evidence="12">The sequence shown here is derived from an EMBL/GenBank/DDBJ whole genome shotgun (WGS) entry which is preliminary data.</text>
</comment>
<keyword evidence="4 10" id="KW-0808">Transferase</keyword>
<gene>
    <name evidence="12" type="ORF">IAB68_04125</name>
</gene>
<evidence type="ECO:0000256" key="4">
    <source>
        <dbReference type="ARBA" id="ARBA00022679"/>
    </source>
</evidence>
<dbReference type="GO" id="GO:0005829">
    <property type="term" value="C:cytosol"/>
    <property type="evidence" value="ECO:0007669"/>
    <property type="project" value="TreeGrafter"/>
</dbReference>
<evidence type="ECO:0000256" key="6">
    <source>
        <dbReference type="ARBA" id="ARBA00022777"/>
    </source>
</evidence>
<evidence type="ECO:0000256" key="1">
    <source>
        <dbReference type="ARBA" id="ARBA00007587"/>
    </source>
</evidence>
<dbReference type="Proteomes" id="UP000824074">
    <property type="component" value="Unassembled WGS sequence"/>
</dbReference>
<dbReference type="InterPro" id="IPR027417">
    <property type="entry name" value="P-loop_NTPase"/>
</dbReference>
<feature type="active site" description="Proton acceptor" evidence="8">
    <location>
        <position position="87"/>
    </location>
</feature>
<dbReference type="GO" id="GO:0071897">
    <property type="term" value="P:DNA biosynthetic process"/>
    <property type="evidence" value="ECO:0007669"/>
    <property type="project" value="UniProtKB-KW"/>
</dbReference>
<organism evidence="12 13">
    <name type="scientific">Candidatus Aphodocola excrementigallinarum</name>
    <dbReference type="NCBI Taxonomy" id="2840670"/>
    <lineage>
        <taxon>Bacteria</taxon>
        <taxon>Bacillati</taxon>
        <taxon>Bacillota</taxon>
        <taxon>Bacilli</taxon>
        <taxon>Candidatus Aphodocola</taxon>
    </lineage>
</organism>
<dbReference type="AlphaFoldDB" id="A0A9D1LJ19"/>
<dbReference type="SUPFAM" id="SSF52540">
    <property type="entry name" value="P-loop containing nucleoside triphosphate hydrolases"/>
    <property type="match status" value="1"/>
</dbReference>
<evidence type="ECO:0000256" key="3">
    <source>
        <dbReference type="ARBA" id="ARBA00022634"/>
    </source>
</evidence>
<proteinExistence type="inferred from homology"/>
<dbReference type="GO" id="GO:0046104">
    <property type="term" value="P:thymidine metabolic process"/>
    <property type="evidence" value="ECO:0007669"/>
    <property type="project" value="TreeGrafter"/>
</dbReference>
<dbReference type="GO" id="GO:0005524">
    <property type="term" value="F:ATP binding"/>
    <property type="evidence" value="ECO:0007669"/>
    <property type="project" value="UniProtKB-KW"/>
</dbReference>
<evidence type="ECO:0000313" key="13">
    <source>
        <dbReference type="Proteomes" id="UP000824074"/>
    </source>
</evidence>
<dbReference type="PANTHER" id="PTHR11441:SF0">
    <property type="entry name" value="THYMIDINE KINASE, CYTOSOLIC"/>
    <property type="match status" value="1"/>
</dbReference>
<reference evidence="12" key="2">
    <citation type="journal article" date="2021" name="PeerJ">
        <title>Extensive microbial diversity within the chicken gut microbiome revealed by metagenomics and culture.</title>
        <authorList>
            <person name="Gilroy R."/>
            <person name="Ravi A."/>
            <person name="Getino M."/>
            <person name="Pursley I."/>
            <person name="Horton D.L."/>
            <person name="Alikhan N.F."/>
            <person name="Baker D."/>
            <person name="Gharbi K."/>
            <person name="Hall N."/>
            <person name="Watson M."/>
            <person name="Adriaenssens E.M."/>
            <person name="Foster-Nyarko E."/>
            <person name="Jarju S."/>
            <person name="Secka A."/>
            <person name="Antonio M."/>
            <person name="Oren A."/>
            <person name="Chaudhuri R.R."/>
            <person name="La Ragione R."/>
            <person name="Hildebrand F."/>
            <person name="Pallen M.J."/>
        </authorList>
    </citation>
    <scope>NUCLEOTIDE SEQUENCE</scope>
    <source>
        <strain evidence="12">CHK193-30670</strain>
    </source>
</reference>
<dbReference type="GO" id="GO:0004797">
    <property type="term" value="F:thymidine kinase activity"/>
    <property type="evidence" value="ECO:0007669"/>
    <property type="project" value="UniProtKB-EC"/>
</dbReference>
<sequence>MANLEYRYGPMNSGKSMSLLQMAYNYEENNKKVLLVKSVIDTKGGDYLVSRIGPKRKIQIKLDKNESLLSDKYVGMLTNVDAILVDEAQFLTTSQVEDLWIIAKTKNISVICFGLKTNFKSEFFEGSKRLFELADKFKELETICSCGVKARFNARKVNGKFILDGDEFVIDGDNKSVKYVPLCSKCYLNKVFLPNKKM</sequence>
<evidence type="ECO:0000256" key="8">
    <source>
        <dbReference type="PIRSR" id="PIRSR035805-1"/>
    </source>
</evidence>
<evidence type="ECO:0000256" key="7">
    <source>
        <dbReference type="ARBA" id="ARBA00022840"/>
    </source>
</evidence>
<feature type="binding site" evidence="9">
    <location>
        <position position="179"/>
    </location>
    <ligand>
        <name>substrate</name>
    </ligand>
</feature>
<dbReference type="EC" id="2.7.1.21" evidence="2 10"/>
<dbReference type="NCBIfam" id="NF003300">
    <property type="entry name" value="PRK04296.1-5"/>
    <property type="match status" value="1"/>
</dbReference>
<evidence type="ECO:0000313" key="12">
    <source>
        <dbReference type="EMBL" id="HIU40467.1"/>
    </source>
</evidence>
<keyword evidence="7 10" id="KW-0067">ATP-binding</keyword>
<comment type="similarity">
    <text evidence="1 11">Belongs to the thymidine kinase family.</text>
</comment>
<dbReference type="Pfam" id="PF00265">
    <property type="entry name" value="TK"/>
    <property type="match status" value="1"/>
</dbReference>
<dbReference type="Gene3D" id="3.40.50.300">
    <property type="entry name" value="P-loop containing nucleotide triphosphate hydrolases"/>
    <property type="match status" value="1"/>
</dbReference>
<dbReference type="EMBL" id="DVMT01000041">
    <property type="protein sequence ID" value="HIU40467.1"/>
    <property type="molecule type" value="Genomic_DNA"/>
</dbReference>
<reference evidence="12" key="1">
    <citation type="submission" date="2020-10" db="EMBL/GenBank/DDBJ databases">
        <authorList>
            <person name="Gilroy R."/>
        </authorList>
    </citation>
    <scope>NUCLEOTIDE SEQUENCE</scope>
    <source>
        <strain evidence="12">CHK193-30670</strain>
    </source>
</reference>
<evidence type="ECO:0000256" key="9">
    <source>
        <dbReference type="PIRSR" id="PIRSR035805-2"/>
    </source>
</evidence>
<evidence type="ECO:0000256" key="5">
    <source>
        <dbReference type="ARBA" id="ARBA00022741"/>
    </source>
</evidence>